<dbReference type="AlphaFoldDB" id="A0A0K2UVH9"/>
<protein>
    <submittedName>
        <fullName evidence="1">Uncharacterized protein</fullName>
    </submittedName>
</protein>
<evidence type="ECO:0000313" key="1">
    <source>
        <dbReference type="EMBL" id="CDW41902.1"/>
    </source>
</evidence>
<dbReference type="EMBL" id="HACA01024541">
    <property type="protein sequence ID" value="CDW41902.1"/>
    <property type="molecule type" value="Transcribed_RNA"/>
</dbReference>
<sequence>MDEKEDRMKLFIERNHLKHVYLITHYFLMGMSRSTLGRLHTHYLEMALI</sequence>
<name>A0A0K2UVH9_LEPSM</name>
<organism evidence="1">
    <name type="scientific">Lepeophtheirus salmonis</name>
    <name type="common">Salmon louse</name>
    <name type="synonym">Caligus salmonis</name>
    <dbReference type="NCBI Taxonomy" id="72036"/>
    <lineage>
        <taxon>Eukaryota</taxon>
        <taxon>Metazoa</taxon>
        <taxon>Ecdysozoa</taxon>
        <taxon>Arthropoda</taxon>
        <taxon>Crustacea</taxon>
        <taxon>Multicrustacea</taxon>
        <taxon>Hexanauplia</taxon>
        <taxon>Copepoda</taxon>
        <taxon>Siphonostomatoida</taxon>
        <taxon>Caligidae</taxon>
        <taxon>Lepeophtheirus</taxon>
    </lineage>
</organism>
<accession>A0A0K2UVH9</accession>
<reference evidence="1" key="1">
    <citation type="submission" date="2014-05" db="EMBL/GenBank/DDBJ databases">
        <authorList>
            <person name="Chronopoulou M."/>
        </authorList>
    </citation>
    <scope>NUCLEOTIDE SEQUENCE</scope>
    <source>
        <tissue evidence="1">Whole organism</tissue>
    </source>
</reference>
<proteinExistence type="predicted"/>